<evidence type="ECO:0000313" key="1">
    <source>
        <dbReference type="EMBL" id="GIM29868.1"/>
    </source>
</evidence>
<name>A0A919VMS3_9CLOT</name>
<dbReference type="EMBL" id="BOPZ01000023">
    <property type="protein sequence ID" value="GIM29868.1"/>
    <property type="molecule type" value="Genomic_DNA"/>
</dbReference>
<keyword evidence="2" id="KW-1185">Reference proteome</keyword>
<reference evidence="1" key="1">
    <citation type="submission" date="2021-03" db="EMBL/GenBank/DDBJ databases">
        <title>Taxonomic study of Clostridium polyendosporum from meadow-gley soil under rice.</title>
        <authorList>
            <person name="Kobayashi H."/>
            <person name="Tanizawa Y."/>
            <person name="Yagura M."/>
        </authorList>
    </citation>
    <scope>NUCLEOTIDE SEQUENCE</scope>
    <source>
        <strain evidence="1">JCM 30710</strain>
    </source>
</reference>
<evidence type="ECO:0000313" key="2">
    <source>
        <dbReference type="Proteomes" id="UP000679179"/>
    </source>
</evidence>
<accession>A0A919VMS3</accession>
<sequence>MSSLAMKGLIAGFNAQIKALNENNLKVYDADNPDYFITGIEYREDEDKLIFSTQEDPEEYLKMIKSEGDN</sequence>
<organism evidence="1 2">
    <name type="scientific">Clostridium polyendosporum</name>
    <dbReference type="NCBI Taxonomy" id="69208"/>
    <lineage>
        <taxon>Bacteria</taxon>
        <taxon>Bacillati</taxon>
        <taxon>Bacillota</taxon>
        <taxon>Clostridia</taxon>
        <taxon>Eubacteriales</taxon>
        <taxon>Clostridiaceae</taxon>
        <taxon>Clostridium</taxon>
    </lineage>
</organism>
<dbReference type="RefSeq" id="WP_246503537.1">
    <property type="nucleotide sequence ID" value="NZ_BOPZ01000023.1"/>
</dbReference>
<protein>
    <submittedName>
        <fullName evidence="1">Uncharacterized protein</fullName>
    </submittedName>
</protein>
<proteinExistence type="predicted"/>
<dbReference type="Proteomes" id="UP000679179">
    <property type="component" value="Unassembled WGS sequence"/>
</dbReference>
<comment type="caution">
    <text evidence="1">The sequence shown here is derived from an EMBL/GenBank/DDBJ whole genome shotgun (WGS) entry which is preliminary data.</text>
</comment>
<dbReference type="AlphaFoldDB" id="A0A919VMS3"/>
<gene>
    <name evidence="1" type="ORF">CPJCM30710_25340</name>
</gene>